<keyword evidence="3" id="KW-1185">Reference proteome</keyword>
<dbReference type="InterPro" id="IPR001279">
    <property type="entry name" value="Metallo-B-lactamas"/>
</dbReference>
<gene>
    <name evidence="2" type="ORF">KDB89_00385</name>
</gene>
<protein>
    <submittedName>
        <fullName evidence="2">MBL fold metallo-hydrolase</fullName>
    </submittedName>
</protein>
<sequence>MTALITRVLTAGNSDPAGPPIHENNTWLIGDDAEVVVIDPAHDANAVLAAVGDRRVVAVLITHGHWDHIRRAAELGHRVGVTPRMNPADAFLWRQELGDEPFDELADGAVVEVAGVSLVARHTPGHTPGSTSILADDLTAVFTGDTLFPGGPGATRWDYSSFETIIGSLRGLFELPADTVVHPGHGDSTTIGAEAPHLEEWIERGW</sequence>
<dbReference type="Proteomes" id="UP000824504">
    <property type="component" value="Chromosome"/>
</dbReference>
<dbReference type="SMART" id="SM00849">
    <property type="entry name" value="Lactamase_B"/>
    <property type="match status" value="1"/>
</dbReference>
<dbReference type="InterPro" id="IPR051453">
    <property type="entry name" value="MBL_Glyoxalase_II"/>
</dbReference>
<evidence type="ECO:0000259" key="1">
    <source>
        <dbReference type="SMART" id="SM00849"/>
    </source>
</evidence>
<reference evidence="2 3" key="1">
    <citation type="submission" date="2021-07" db="EMBL/GenBank/DDBJ databases">
        <title>complete genome sequencing of Tessaracoccus sp.J1M15.</title>
        <authorList>
            <person name="Bae J.-W."/>
            <person name="Kim D.-y."/>
        </authorList>
    </citation>
    <scope>NUCLEOTIDE SEQUENCE [LARGE SCALE GENOMIC DNA]</scope>
    <source>
        <strain evidence="2 3">J1M15</strain>
    </source>
</reference>
<feature type="domain" description="Metallo-beta-lactamase" evidence="1">
    <location>
        <begin position="23"/>
        <end position="185"/>
    </location>
</feature>
<dbReference type="PANTHER" id="PTHR46233">
    <property type="entry name" value="HYDROXYACYLGLUTATHIONE HYDROLASE GLOC"/>
    <property type="match status" value="1"/>
</dbReference>
<evidence type="ECO:0000313" key="3">
    <source>
        <dbReference type="Proteomes" id="UP000824504"/>
    </source>
</evidence>
<organism evidence="2 3">
    <name type="scientific">Tessaracoccus palaemonis</name>
    <dbReference type="NCBI Taxonomy" id="2829499"/>
    <lineage>
        <taxon>Bacteria</taxon>
        <taxon>Bacillati</taxon>
        <taxon>Actinomycetota</taxon>
        <taxon>Actinomycetes</taxon>
        <taxon>Propionibacteriales</taxon>
        <taxon>Propionibacteriaceae</taxon>
        <taxon>Tessaracoccus</taxon>
    </lineage>
</organism>
<dbReference type="CDD" id="cd06262">
    <property type="entry name" value="metallo-hydrolase-like_MBL-fold"/>
    <property type="match status" value="1"/>
</dbReference>
<dbReference type="Pfam" id="PF00753">
    <property type="entry name" value="Lactamase_B"/>
    <property type="match status" value="1"/>
</dbReference>
<dbReference type="PANTHER" id="PTHR46233:SF4">
    <property type="entry name" value="METALLO-BETA-LACTAMASE DOMAIN-CONTAINING PROTEIN"/>
    <property type="match status" value="1"/>
</dbReference>
<dbReference type="RefSeq" id="WP_219082410.1">
    <property type="nucleotide sequence ID" value="NZ_CP079216.1"/>
</dbReference>
<dbReference type="EMBL" id="CP079216">
    <property type="protein sequence ID" value="QXT62986.1"/>
    <property type="molecule type" value="Genomic_DNA"/>
</dbReference>
<accession>A0ABX8SHX4</accession>
<evidence type="ECO:0000313" key="2">
    <source>
        <dbReference type="EMBL" id="QXT62986.1"/>
    </source>
</evidence>
<proteinExistence type="predicted"/>
<name>A0ABX8SHX4_9ACTN</name>